<organism evidence="2 3">
    <name type="scientific">Gigaspora margarita</name>
    <dbReference type="NCBI Taxonomy" id="4874"/>
    <lineage>
        <taxon>Eukaryota</taxon>
        <taxon>Fungi</taxon>
        <taxon>Fungi incertae sedis</taxon>
        <taxon>Mucoromycota</taxon>
        <taxon>Glomeromycotina</taxon>
        <taxon>Glomeromycetes</taxon>
        <taxon>Diversisporales</taxon>
        <taxon>Gigasporaceae</taxon>
        <taxon>Gigaspora</taxon>
    </lineage>
</organism>
<dbReference type="InterPro" id="IPR012664">
    <property type="entry name" value="CHP02452"/>
</dbReference>
<keyword evidence="3" id="KW-1185">Reference proteome</keyword>
<dbReference type="SUPFAM" id="SSF52949">
    <property type="entry name" value="Macro domain-like"/>
    <property type="match status" value="1"/>
</dbReference>
<comment type="caution">
    <text evidence="2">The sequence shown here is derived from an EMBL/GenBank/DDBJ whole genome shotgun (WGS) entry which is preliminary data.</text>
</comment>
<dbReference type="Gene3D" id="3.40.220.10">
    <property type="entry name" value="Leucine Aminopeptidase, subunit E, domain 1"/>
    <property type="match status" value="1"/>
</dbReference>
<dbReference type="PANTHER" id="PTHR35596:SF1">
    <property type="entry name" value="MICROBIAL-TYPE PARG CATALYTIC DOMAIN-CONTAINING PROTEIN"/>
    <property type="match status" value="1"/>
</dbReference>
<protein>
    <submittedName>
        <fullName evidence="2">Tigr02452 family protein</fullName>
    </submittedName>
</protein>
<name>A0A8H3XGF8_GIGMA</name>
<evidence type="ECO:0000313" key="3">
    <source>
        <dbReference type="Proteomes" id="UP000439903"/>
    </source>
</evidence>
<feature type="domain" description="Microbial-type PARG catalytic" evidence="1">
    <location>
        <begin position="26"/>
        <end position="151"/>
    </location>
</feature>
<reference evidence="2 3" key="1">
    <citation type="journal article" date="2019" name="Environ. Microbiol.">
        <title>At the nexus of three kingdoms: the genome of the mycorrhizal fungus Gigaspora margarita provides insights into plant, endobacterial and fungal interactions.</title>
        <authorList>
            <person name="Venice F."/>
            <person name="Ghignone S."/>
            <person name="Salvioli di Fossalunga A."/>
            <person name="Amselem J."/>
            <person name="Novero M."/>
            <person name="Xianan X."/>
            <person name="Sedzielewska Toro K."/>
            <person name="Morin E."/>
            <person name="Lipzen A."/>
            <person name="Grigoriev I.V."/>
            <person name="Henrissat B."/>
            <person name="Martin F.M."/>
            <person name="Bonfante P."/>
        </authorList>
    </citation>
    <scope>NUCLEOTIDE SEQUENCE [LARGE SCALE GENOMIC DNA]</scope>
    <source>
        <strain evidence="2 3">BEG34</strain>
    </source>
</reference>
<dbReference type="InterPro" id="IPR043472">
    <property type="entry name" value="Macro_dom-like"/>
</dbReference>
<dbReference type="InterPro" id="IPR019261">
    <property type="entry name" value="PARG_cat_microbial"/>
</dbReference>
<dbReference type="NCBIfam" id="TIGR02452">
    <property type="entry name" value="TIGR02452 family protein"/>
    <property type="match status" value="1"/>
</dbReference>
<accession>A0A8H3XGF8</accession>
<sequence>MNSIRLAVQFSTIEIFQTSFKYIHQPTQNEVILDNDNIKKEISNAKFYIDGTEIVRPILSEKQEIPTIEVYNGDCLSYALDLKKKLGLNPIVLNMANDQVPGGNYLYGAGAQEENLFRRTNLFQYHEPKRNEWYPIPNSGGIYCPNATVIRASEQENYMFLDVPEKMSFVAVAALCQPALATDSDGNVTLADDNKELTRQKIRSMLNIGLDNGHDSIVLSAFGCGAFSNPPSTIAQLFHEIISQEYAGGAENLPKTYRHIGFAIFDDESASQWKDGEGNFLPFKKLFANGLRSINQQPE</sequence>
<dbReference type="EMBL" id="WTPW01001086">
    <property type="protein sequence ID" value="KAF0458262.1"/>
    <property type="molecule type" value="Genomic_DNA"/>
</dbReference>
<dbReference type="Proteomes" id="UP000439903">
    <property type="component" value="Unassembled WGS sequence"/>
</dbReference>
<dbReference type="AlphaFoldDB" id="A0A8H3XGF8"/>
<dbReference type="Pfam" id="PF10021">
    <property type="entry name" value="PARG_cat_microb"/>
    <property type="match status" value="1"/>
</dbReference>
<proteinExistence type="predicted"/>
<dbReference type="OrthoDB" id="9985428at2759"/>
<evidence type="ECO:0000259" key="1">
    <source>
        <dbReference type="Pfam" id="PF10021"/>
    </source>
</evidence>
<gene>
    <name evidence="2" type="ORF">F8M41_001062</name>
</gene>
<dbReference type="PANTHER" id="PTHR35596">
    <property type="entry name" value="DUF2263 DOMAIN-CONTAINING PROTEIN"/>
    <property type="match status" value="1"/>
</dbReference>
<evidence type="ECO:0000313" key="2">
    <source>
        <dbReference type="EMBL" id="KAF0458262.1"/>
    </source>
</evidence>